<proteinExistence type="evidence at transcript level"/>
<keyword evidence="1" id="KW-0808">Transferase</keyword>
<accession>A0A127AXF7</accession>
<evidence type="ECO:0000256" key="5">
    <source>
        <dbReference type="SAM" id="MobiDB-lite"/>
    </source>
</evidence>
<feature type="compositionally biased region" description="Low complexity" evidence="5">
    <location>
        <begin position="115"/>
        <end position="132"/>
    </location>
</feature>
<sequence length="132" mass="14777">MNRGPEYKFACLLEWVCHLQQSGNLLELVDEKLGSEFNKVEAERMIKVAVLCTIGTPSSRPTMSEVVNMLEGTSIIPDVISEERSHSEDLRFKIMRDHLNTETSDSWQGSRSHNAKSVRSAQFSSSASTSDI</sequence>
<feature type="region of interest" description="Disordered" evidence="5">
    <location>
        <begin position="102"/>
        <end position="132"/>
    </location>
</feature>
<organism evidence="6">
    <name type="scientific">Vernicia fordii</name>
    <name type="common">Tung</name>
    <name type="synonym">Aleurites fordii</name>
    <dbReference type="NCBI Taxonomy" id="73154"/>
    <lineage>
        <taxon>Eukaryota</taxon>
        <taxon>Viridiplantae</taxon>
        <taxon>Streptophyta</taxon>
        <taxon>Embryophyta</taxon>
        <taxon>Tracheophyta</taxon>
        <taxon>Spermatophyta</taxon>
        <taxon>Magnoliopsida</taxon>
        <taxon>eudicotyledons</taxon>
        <taxon>Gunneridae</taxon>
        <taxon>Pentapetalae</taxon>
        <taxon>rosids</taxon>
        <taxon>fabids</taxon>
        <taxon>Malpighiales</taxon>
        <taxon>Euphorbiaceae</taxon>
        <taxon>Crotonoideae</taxon>
        <taxon>Aleuritideae</taxon>
        <taxon>Vernicia</taxon>
    </lineage>
</organism>
<dbReference type="InterPro" id="IPR052059">
    <property type="entry name" value="CR_Ser/Thr_kinase"/>
</dbReference>
<feature type="compositionally biased region" description="Polar residues" evidence="5">
    <location>
        <begin position="102"/>
        <end position="112"/>
    </location>
</feature>
<dbReference type="GO" id="GO:0016301">
    <property type="term" value="F:kinase activity"/>
    <property type="evidence" value="ECO:0007669"/>
    <property type="project" value="UniProtKB-KW"/>
</dbReference>
<dbReference type="SUPFAM" id="SSF56112">
    <property type="entry name" value="Protein kinase-like (PK-like)"/>
    <property type="match status" value="1"/>
</dbReference>
<evidence type="ECO:0000256" key="2">
    <source>
        <dbReference type="ARBA" id="ARBA00022741"/>
    </source>
</evidence>
<evidence type="ECO:0000256" key="3">
    <source>
        <dbReference type="ARBA" id="ARBA00022777"/>
    </source>
</evidence>
<dbReference type="AlphaFoldDB" id="A0A127AXF7"/>
<keyword evidence="2" id="KW-0547">Nucleotide-binding</keyword>
<evidence type="ECO:0000313" key="6">
    <source>
        <dbReference type="EMBL" id="AMM42779.1"/>
    </source>
</evidence>
<reference evidence="6" key="1">
    <citation type="journal article" date="2015" name="Int J Genomics">
        <title>Genome-Wide Identification and Characterization of the LRR-RLK Gene Family in Two Vernicia Species.</title>
        <authorList>
            <person name="Zhu H."/>
            <person name="Wang Y."/>
            <person name="Yin H."/>
            <person name="Gao M."/>
            <person name="Zhang Q."/>
            <person name="Chen Y."/>
        </authorList>
    </citation>
    <scope>NUCLEOTIDE SEQUENCE</scope>
</reference>
<name>A0A127AXF7_VERFO</name>
<dbReference type="EMBL" id="KT805521">
    <property type="protein sequence ID" value="AMM42779.1"/>
    <property type="molecule type" value="mRNA"/>
</dbReference>
<evidence type="ECO:0000256" key="4">
    <source>
        <dbReference type="ARBA" id="ARBA00022840"/>
    </source>
</evidence>
<keyword evidence="3" id="KW-0418">Kinase</keyword>
<protein>
    <submittedName>
        <fullName evidence="6">LRR-RLK</fullName>
    </submittedName>
</protein>
<evidence type="ECO:0000256" key="1">
    <source>
        <dbReference type="ARBA" id="ARBA00022679"/>
    </source>
</evidence>
<dbReference type="GO" id="GO:0005524">
    <property type="term" value="F:ATP binding"/>
    <property type="evidence" value="ECO:0007669"/>
    <property type="project" value="UniProtKB-KW"/>
</dbReference>
<dbReference type="Gene3D" id="1.10.510.10">
    <property type="entry name" value="Transferase(Phosphotransferase) domain 1"/>
    <property type="match status" value="1"/>
</dbReference>
<dbReference type="PANTHER" id="PTHR47973">
    <property type="entry name" value="CYSTEINE-RICH RECEPTOR-LIKE PROTEIN KINASE 3"/>
    <property type="match status" value="1"/>
</dbReference>
<keyword evidence="4" id="KW-0067">ATP-binding</keyword>
<dbReference type="InterPro" id="IPR011009">
    <property type="entry name" value="Kinase-like_dom_sf"/>
</dbReference>